<comment type="function">
    <text evidence="1 15 17">Specifically methylates guanosine-37 in various tRNAs.</text>
</comment>
<evidence type="ECO:0000256" key="5">
    <source>
        <dbReference type="ARBA" id="ARBA00012807"/>
    </source>
</evidence>
<sequence>MTFEFDVITLLPGMLEAVTQFGVTGRAYRRDLYRLRTWNPRDYSSNRYRKVDDAPYGGGAGMVMMAEPLDLAISSAKRWQNANLAGKTRAIYLSPQGKHVDHARVLQLASMSGITLVCGRYEGIDERFIVQHIDEELSIGDYVISGGELAAMVLIDAIVRQLPGALGDAESADKDSLVDGLLEYPQYTRPEVYREQSVPRILLTGDHAKIKRWRLQQSLGRTWLKRPDLLIKKYPDGLPDQERLLLEEFKLAEKNITSG</sequence>
<dbReference type="SUPFAM" id="SSF75217">
    <property type="entry name" value="alpha/beta knot"/>
    <property type="match status" value="1"/>
</dbReference>
<evidence type="ECO:0000256" key="7">
    <source>
        <dbReference type="ARBA" id="ARBA00022490"/>
    </source>
</evidence>
<dbReference type="NCBIfam" id="NF000648">
    <property type="entry name" value="PRK00026.1"/>
    <property type="match status" value="1"/>
</dbReference>
<dbReference type="PANTHER" id="PTHR46417">
    <property type="entry name" value="TRNA (GUANINE-N(1)-)-METHYLTRANSFERASE"/>
    <property type="match status" value="1"/>
</dbReference>
<evidence type="ECO:0000259" key="18">
    <source>
        <dbReference type="Pfam" id="PF01746"/>
    </source>
</evidence>
<organism evidence="19 20">
    <name type="scientific">Nitrosomonas mobilis</name>
    <dbReference type="NCBI Taxonomy" id="51642"/>
    <lineage>
        <taxon>Bacteria</taxon>
        <taxon>Pseudomonadati</taxon>
        <taxon>Pseudomonadota</taxon>
        <taxon>Betaproteobacteria</taxon>
        <taxon>Nitrosomonadales</taxon>
        <taxon>Nitrosomonadaceae</taxon>
        <taxon>Nitrosomonas</taxon>
    </lineage>
</organism>
<dbReference type="CDD" id="cd18080">
    <property type="entry name" value="TrmD-like"/>
    <property type="match status" value="1"/>
</dbReference>
<evidence type="ECO:0000256" key="13">
    <source>
        <dbReference type="ARBA" id="ARBA00033392"/>
    </source>
</evidence>
<dbReference type="InterPro" id="IPR029028">
    <property type="entry name" value="Alpha/beta_knot_MTases"/>
</dbReference>
<evidence type="ECO:0000313" key="19">
    <source>
        <dbReference type="EMBL" id="SCZ86561.1"/>
    </source>
</evidence>
<dbReference type="InterPro" id="IPR016009">
    <property type="entry name" value="tRNA_MeTrfase_TRMD/TRM10"/>
</dbReference>
<evidence type="ECO:0000256" key="10">
    <source>
        <dbReference type="ARBA" id="ARBA00022691"/>
    </source>
</evidence>
<dbReference type="InterPro" id="IPR023148">
    <property type="entry name" value="tRNA_m1G_MeTrfase_C_sf"/>
</dbReference>
<comment type="subunit">
    <text evidence="4 15 17">Homodimer.</text>
</comment>
<proteinExistence type="inferred from homology"/>
<evidence type="ECO:0000256" key="9">
    <source>
        <dbReference type="ARBA" id="ARBA00022679"/>
    </source>
</evidence>
<comment type="subcellular location">
    <subcellularLocation>
        <location evidence="2 15 17">Cytoplasm</location>
    </subcellularLocation>
</comment>
<keyword evidence="7 15" id="KW-0963">Cytoplasm</keyword>
<keyword evidence="8 15" id="KW-0489">Methyltransferase</keyword>
<name>A0A1G5SJ43_9PROT</name>
<feature type="binding site" evidence="15 16">
    <location>
        <position position="119"/>
    </location>
    <ligand>
        <name>S-adenosyl-L-methionine</name>
        <dbReference type="ChEBI" id="CHEBI:59789"/>
    </ligand>
</feature>
<dbReference type="OrthoDB" id="9807416at2"/>
<keyword evidence="20" id="KW-1185">Reference proteome</keyword>
<dbReference type="RefSeq" id="WP_090287664.1">
    <property type="nucleotide sequence ID" value="NZ_FMWO01000070.1"/>
</dbReference>
<feature type="binding site" evidence="15 16">
    <location>
        <begin position="139"/>
        <end position="144"/>
    </location>
    <ligand>
        <name>S-adenosyl-L-methionine</name>
        <dbReference type="ChEBI" id="CHEBI:59789"/>
    </ligand>
</feature>
<evidence type="ECO:0000256" key="14">
    <source>
        <dbReference type="ARBA" id="ARBA00047783"/>
    </source>
</evidence>
<dbReference type="HAMAP" id="MF_00605">
    <property type="entry name" value="TrmD"/>
    <property type="match status" value="1"/>
</dbReference>
<evidence type="ECO:0000256" key="16">
    <source>
        <dbReference type="PIRSR" id="PIRSR000386-1"/>
    </source>
</evidence>
<dbReference type="FunFam" id="3.40.1280.10:FF:000001">
    <property type="entry name" value="tRNA (guanine-N(1)-)-methyltransferase"/>
    <property type="match status" value="1"/>
</dbReference>
<evidence type="ECO:0000256" key="1">
    <source>
        <dbReference type="ARBA" id="ARBA00002634"/>
    </source>
</evidence>
<protein>
    <recommendedName>
        <fullName evidence="6 15">tRNA (guanine-N(1)-)-methyltransferase</fullName>
        <ecNumber evidence="5 15">2.1.1.228</ecNumber>
    </recommendedName>
    <alternativeName>
        <fullName evidence="12 15">M1G-methyltransferase</fullName>
    </alternativeName>
    <alternativeName>
        <fullName evidence="13 15">tRNA [GM37] methyltransferase</fullName>
    </alternativeName>
</protein>
<comment type="similarity">
    <text evidence="3 15 17">Belongs to the RNA methyltransferase TrmD family.</text>
</comment>
<reference evidence="19 20" key="1">
    <citation type="submission" date="2016-10" db="EMBL/GenBank/DDBJ databases">
        <authorList>
            <person name="de Groot N.N."/>
        </authorList>
    </citation>
    <scope>NUCLEOTIDE SEQUENCE [LARGE SCALE GENOMIC DNA]</scope>
    <source>
        <strain evidence="19">1</strain>
    </source>
</reference>
<evidence type="ECO:0000313" key="20">
    <source>
        <dbReference type="Proteomes" id="UP000198729"/>
    </source>
</evidence>
<dbReference type="GO" id="GO:0005829">
    <property type="term" value="C:cytosol"/>
    <property type="evidence" value="ECO:0007669"/>
    <property type="project" value="TreeGrafter"/>
</dbReference>
<keyword evidence="9 15" id="KW-0808">Transferase</keyword>
<keyword evidence="11 15" id="KW-0819">tRNA processing</keyword>
<dbReference type="EC" id="2.1.1.228" evidence="5 15"/>
<dbReference type="InterPro" id="IPR002649">
    <property type="entry name" value="tRNA_m1G_MeTrfase_TrmD"/>
</dbReference>
<evidence type="ECO:0000256" key="11">
    <source>
        <dbReference type="ARBA" id="ARBA00022694"/>
    </source>
</evidence>
<dbReference type="PIRSF" id="PIRSF000386">
    <property type="entry name" value="tRNA_mtase"/>
    <property type="match status" value="1"/>
</dbReference>
<dbReference type="STRING" id="51642.NSMM_600030"/>
<dbReference type="FunFam" id="1.10.1270.20:FF:000001">
    <property type="entry name" value="tRNA (guanine-N(1)-)-methyltransferase"/>
    <property type="match status" value="1"/>
</dbReference>
<feature type="domain" description="tRNA methyltransferase TRMD/TRM10-type" evidence="18">
    <location>
        <begin position="4"/>
        <end position="230"/>
    </location>
</feature>
<dbReference type="AlphaFoldDB" id="A0A1G5SJ43"/>
<evidence type="ECO:0000256" key="2">
    <source>
        <dbReference type="ARBA" id="ARBA00004496"/>
    </source>
</evidence>
<dbReference type="InterPro" id="IPR029026">
    <property type="entry name" value="tRNA_m1G_MTases_N"/>
</dbReference>
<evidence type="ECO:0000256" key="12">
    <source>
        <dbReference type="ARBA" id="ARBA00029736"/>
    </source>
</evidence>
<evidence type="ECO:0000256" key="15">
    <source>
        <dbReference type="HAMAP-Rule" id="MF_00605"/>
    </source>
</evidence>
<dbReference type="Gene3D" id="1.10.1270.20">
    <property type="entry name" value="tRNA(m1g37)methyltransferase, domain 2"/>
    <property type="match status" value="1"/>
</dbReference>
<evidence type="ECO:0000256" key="8">
    <source>
        <dbReference type="ARBA" id="ARBA00022603"/>
    </source>
</evidence>
<dbReference type="NCBIfam" id="TIGR00088">
    <property type="entry name" value="trmD"/>
    <property type="match status" value="1"/>
</dbReference>
<dbReference type="PANTHER" id="PTHR46417:SF1">
    <property type="entry name" value="TRNA (GUANINE-N(1)-)-METHYLTRANSFERASE"/>
    <property type="match status" value="1"/>
</dbReference>
<accession>A0A1G5SJ43</accession>
<dbReference type="GO" id="GO:0002939">
    <property type="term" value="P:tRNA N1-guanine methylation"/>
    <property type="evidence" value="ECO:0007669"/>
    <property type="project" value="TreeGrafter"/>
</dbReference>
<comment type="catalytic activity">
    <reaction evidence="14 15 17">
        <text>guanosine(37) in tRNA + S-adenosyl-L-methionine = N(1)-methylguanosine(37) in tRNA + S-adenosyl-L-homocysteine + H(+)</text>
        <dbReference type="Rhea" id="RHEA:36899"/>
        <dbReference type="Rhea" id="RHEA-COMP:10145"/>
        <dbReference type="Rhea" id="RHEA-COMP:10147"/>
        <dbReference type="ChEBI" id="CHEBI:15378"/>
        <dbReference type="ChEBI" id="CHEBI:57856"/>
        <dbReference type="ChEBI" id="CHEBI:59789"/>
        <dbReference type="ChEBI" id="CHEBI:73542"/>
        <dbReference type="ChEBI" id="CHEBI:74269"/>
        <dbReference type="EC" id="2.1.1.228"/>
    </reaction>
</comment>
<dbReference type="EMBL" id="FMWO01000070">
    <property type="protein sequence ID" value="SCZ86561.1"/>
    <property type="molecule type" value="Genomic_DNA"/>
</dbReference>
<dbReference type="Gene3D" id="3.40.1280.10">
    <property type="match status" value="1"/>
</dbReference>
<evidence type="ECO:0000256" key="6">
    <source>
        <dbReference type="ARBA" id="ARBA00014679"/>
    </source>
</evidence>
<gene>
    <name evidence="15 19" type="primary">trmD</name>
    <name evidence="19" type="ORF">NSMM_600030</name>
</gene>
<dbReference type="Proteomes" id="UP000198729">
    <property type="component" value="Unassembled WGS sequence"/>
</dbReference>
<dbReference type="Pfam" id="PF01746">
    <property type="entry name" value="tRNA_m1G_MT"/>
    <property type="match status" value="1"/>
</dbReference>
<evidence type="ECO:0000256" key="4">
    <source>
        <dbReference type="ARBA" id="ARBA00011738"/>
    </source>
</evidence>
<keyword evidence="10 15" id="KW-0949">S-adenosyl-L-methionine</keyword>
<evidence type="ECO:0000256" key="3">
    <source>
        <dbReference type="ARBA" id="ARBA00007630"/>
    </source>
</evidence>
<evidence type="ECO:0000256" key="17">
    <source>
        <dbReference type="RuleBase" id="RU003464"/>
    </source>
</evidence>
<dbReference type="GO" id="GO:0052906">
    <property type="term" value="F:tRNA (guanine(37)-N1)-methyltransferase activity"/>
    <property type="evidence" value="ECO:0007669"/>
    <property type="project" value="UniProtKB-UniRule"/>
</dbReference>